<dbReference type="PRINTS" id="PR00723">
    <property type="entry name" value="SUBTILISIN"/>
</dbReference>
<feature type="active site" description="Charge relay system" evidence="5 6">
    <location>
        <position position="411"/>
    </location>
</feature>
<dbReference type="PROSITE" id="PS00136">
    <property type="entry name" value="SUBTILASE_ASP"/>
    <property type="match status" value="1"/>
</dbReference>
<dbReference type="eggNOG" id="COG1404">
    <property type="taxonomic scope" value="Bacteria"/>
</dbReference>
<evidence type="ECO:0000256" key="5">
    <source>
        <dbReference type="PIRSR" id="PIRSR615500-1"/>
    </source>
</evidence>
<sequence length="665" mass="74419">MRLILLSLILLLLNDGISAQSKYFVFLKDKGNTASLSKISAEKIRSLLTPQTIERRKRIFGENNYLRFEDMPLDSGYVDRLKSLGVEIVHQLKWFNAVSCYIDEDKLEEIKALDFVDSIRKVKIYKFRYPGENNPLSGNAVAKTQFNEDYGYSLKQNLLSHIPYLHDLGITGKGVLIGLLDTGFRYKDNPALKFVNVIGEKDFIQNDEITENEPSKGDASNQDRHGTAVLSIIAGYAPGNLIGPAYEASYLLAKTEYVPSETHLEEDNYAAGVEWLEANGAFIISSSLGYNIFDKPESSYLFEDMNGKTTIVARALNKAFEFGVATFTSAGNEGATSWGAEFGDNLYGKIVSPADAFNVIAVGAVDDSNRVVDFSSRGPTSDGRVKPELVAMGSGVSYATSNGYFTGNGTSFSTPITAGIAALLKSFYPHLTNAQIRYIMLESGDNASSPNNERGWGLISALRAVNFPNLNRISNSYILNKTFFDTLDYEISNPEIHYSTDNMNFSVYKLTKNEKNVYQFQLPFLSDGEVLSFYYTYEANGQQIRVPSSAYYKIQYGKLNVGYNLNVEERTLPDEFTLLQNYPNPFNAETNIEFALPEAANIDLSIYNLLGQRIYTLYSGELYEGWHKFKWYGTSNNNLHVSSGLYFCRLLVDGKQKVIKIVLMR</sequence>
<dbReference type="InterPro" id="IPR015500">
    <property type="entry name" value="Peptidase_S8_subtilisin-rel"/>
</dbReference>
<evidence type="ECO:0000256" key="2">
    <source>
        <dbReference type="ARBA" id="ARBA00022670"/>
    </source>
</evidence>
<accession>I7A1S0</accession>
<name>I7A1S0_MELRP</name>
<dbReference type="STRING" id="1191523.MROS_1956"/>
<dbReference type="HOGENOM" id="CLU_026626_0_0_10"/>
<dbReference type="Pfam" id="PF00082">
    <property type="entry name" value="Peptidase_S8"/>
    <property type="match status" value="1"/>
</dbReference>
<dbReference type="PROSITE" id="PS00138">
    <property type="entry name" value="SUBTILASE_SER"/>
    <property type="match status" value="1"/>
</dbReference>
<dbReference type="PANTHER" id="PTHR43806">
    <property type="entry name" value="PEPTIDASE S8"/>
    <property type="match status" value="1"/>
</dbReference>
<comment type="similarity">
    <text evidence="1 6 7">Belongs to the peptidase S8 family.</text>
</comment>
<dbReference type="KEGG" id="mro:MROS_1956"/>
<evidence type="ECO:0000256" key="1">
    <source>
        <dbReference type="ARBA" id="ARBA00011073"/>
    </source>
</evidence>
<evidence type="ECO:0000256" key="4">
    <source>
        <dbReference type="ARBA" id="ARBA00022825"/>
    </source>
</evidence>
<dbReference type="RefSeq" id="WP_014856620.1">
    <property type="nucleotide sequence ID" value="NC_018178.1"/>
</dbReference>
<dbReference type="GO" id="GO:0004252">
    <property type="term" value="F:serine-type endopeptidase activity"/>
    <property type="evidence" value="ECO:0007669"/>
    <property type="project" value="UniProtKB-UniRule"/>
</dbReference>
<evidence type="ECO:0000256" key="7">
    <source>
        <dbReference type="RuleBase" id="RU003355"/>
    </source>
</evidence>
<dbReference type="Pfam" id="PF13860">
    <property type="entry name" value="FlgD_ig"/>
    <property type="match status" value="1"/>
</dbReference>
<evidence type="ECO:0000256" key="6">
    <source>
        <dbReference type="PROSITE-ProRule" id="PRU01240"/>
    </source>
</evidence>
<dbReference type="EMBL" id="CP003557">
    <property type="protein sequence ID" value="AFN75188.1"/>
    <property type="molecule type" value="Genomic_DNA"/>
</dbReference>
<dbReference type="InterPro" id="IPR023828">
    <property type="entry name" value="Peptidase_S8_Ser-AS"/>
</dbReference>
<keyword evidence="2 6" id="KW-0645">Protease</keyword>
<feature type="active site" description="Charge relay system" evidence="5 6">
    <location>
        <position position="181"/>
    </location>
</feature>
<evidence type="ECO:0000256" key="3">
    <source>
        <dbReference type="ARBA" id="ARBA00022801"/>
    </source>
</evidence>
<keyword evidence="3 6" id="KW-0378">Hydrolase</keyword>
<dbReference type="OrthoDB" id="9792152at2"/>
<dbReference type="Gene3D" id="3.40.50.200">
    <property type="entry name" value="Peptidase S8/S53 domain"/>
    <property type="match status" value="1"/>
</dbReference>
<dbReference type="NCBIfam" id="TIGR04183">
    <property type="entry name" value="Por_Secre_tail"/>
    <property type="match status" value="1"/>
</dbReference>
<evidence type="ECO:0000313" key="10">
    <source>
        <dbReference type="EMBL" id="AFN75188.1"/>
    </source>
</evidence>
<gene>
    <name evidence="10" type="ordered locus">MROS_1956</name>
</gene>
<keyword evidence="11" id="KW-1185">Reference proteome</keyword>
<dbReference type="InterPro" id="IPR050131">
    <property type="entry name" value="Peptidase_S8_subtilisin-like"/>
</dbReference>
<dbReference type="InterPro" id="IPR025965">
    <property type="entry name" value="FlgD/Vpr_Ig-like"/>
</dbReference>
<evidence type="ECO:0000313" key="11">
    <source>
        <dbReference type="Proteomes" id="UP000009011"/>
    </source>
</evidence>
<dbReference type="PATRIC" id="fig|1191523.3.peg.2070"/>
<organism evidence="10 11">
    <name type="scientific">Melioribacter roseus (strain DSM 23840 / JCM 17771 / VKM B-2668 / P3M-2)</name>
    <dbReference type="NCBI Taxonomy" id="1191523"/>
    <lineage>
        <taxon>Bacteria</taxon>
        <taxon>Pseudomonadati</taxon>
        <taxon>Ignavibacteriota</taxon>
        <taxon>Ignavibacteria</taxon>
        <taxon>Ignavibacteriales</taxon>
        <taxon>Melioribacteraceae</taxon>
        <taxon>Melioribacter</taxon>
    </lineage>
</organism>
<feature type="domain" description="Peptidase S8/S53" evidence="8">
    <location>
        <begin position="172"/>
        <end position="457"/>
    </location>
</feature>
<dbReference type="PANTHER" id="PTHR43806:SF67">
    <property type="entry name" value="EGF-LIKE DOMAIN-CONTAINING PROTEIN"/>
    <property type="match status" value="1"/>
</dbReference>
<feature type="domain" description="FlgD/Vpr Ig-like" evidence="9">
    <location>
        <begin position="589"/>
        <end position="646"/>
    </location>
</feature>
<proteinExistence type="inferred from homology"/>
<dbReference type="Gene3D" id="2.60.40.4070">
    <property type="match status" value="1"/>
</dbReference>
<keyword evidence="4 6" id="KW-0720">Serine protease</keyword>
<dbReference type="Proteomes" id="UP000009011">
    <property type="component" value="Chromosome"/>
</dbReference>
<evidence type="ECO:0000259" key="9">
    <source>
        <dbReference type="Pfam" id="PF13860"/>
    </source>
</evidence>
<dbReference type="InterPro" id="IPR036852">
    <property type="entry name" value="Peptidase_S8/S53_dom_sf"/>
</dbReference>
<protein>
    <submittedName>
        <fullName evidence="10">Subtilisin-like serine protease</fullName>
    </submittedName>
</protein>
<dbReference type="InterPro" id="IPR023827">
    <property type="entry name" value="Peptidase_S8_Asp-AS"/>
</dbReference>
<dbReference type="InterPro" id="IPR000209">
    <property type="entry name" value="Peptidase_S8/S53_dom"/>
</dbReference>
<evidence type="ECO:0000259" key="8">
    <source>
        <dbReference type="Pfam" id="PF00082"/>
    </source>
</evidence>
<dbReference type="SUPFAM" id="SSF52743">
    <property type="entry name" value="Subtilisin-like"/>
    <property type="match status" value="1"/>
</dbReference>
<dbReference type="GO" id="GO:0006508">
    <property type="term" value="P:proteolysis"/>
    <property type="evidence" value="ECO:0007669"/>
    <property type="project" value="UniProtKB-KW"/>
</dbReference>
<dbReference type="AlphaFoldDB" id="I7A1S0"/>
<dbReference type="PROSITE" id="PS51892">
    <property type="entry name" value="SUBTILASE"/>
    <property type="match status" value="1"/>
</dbReference>
<dbReference type="InterPro" id="IPR026444">
    <property type="entry name" value="Secre_tail"/>
</dbReference>
<feature type="active site" description="Charge relay system" evidence="5 6">
    <location>
        <position position="225"/>
    </location>
</feature>
<reference evidence="10 11" key="1">
    <citation type="journal article" date="2013" name="PLoS ONE">
        <title>Genomic analysis of Melioribacter roseus, facultatively anaerobic organotrophic bacterium representing a novel deep lineage within Bacteriodetes/Chlorobi group.</title>
        <authorList>
            <person name="Kadnikov V.V."/>
            <person name="Mardanov A.V."/>
            <person name="Podosokorskaya O.A."/>
            <person name="Gavrilov S.N."/>
            <person name="Kublanov I.V."/>
            <person name="Beletsky A.V."/>
            <person name="Bonch-Osmolovskaya E.A."/>
            <person name="Ravin N.V."/>
        </authorList>
    </citation>
    <scope>NUCLEOTIDE SEQUENCE [LARGE SCALE GENOMIC DNA]</scope>
    <source>
        <strain evidence="11">JCM 17771 / P3M-2</strain>
    </source>
</reference>